<comment type="catalytic activity">
    <reaction evidence="5 6">
        <text>geranylgeranyl diphosphate + L-cysteinyl-[protein] = S-geranylgeranyl-L-cysteinyl-[protein] + diphosphate</text>
        <dbReference type="Rhea" id="RHEA:21240"/>
        <dbReference type="Rhea" id="RHEA-COMP:10131"/>
        <dbReference type="Rhea" id="RHEA-COMP:11537"/>
        <dbReference type="ChEBI" id="CHEBI:29950"/>
        <dbReference type="ChEBI" id="CHEBI:33019"/>
        <dbReference type="ChEBI" id="CHEBI:57533"/>
        <dbReference type="ChEBI" id="CHEBI:86021"/>
        <dbReference type="EC" id="2.5.1.60"/>
    </reaction>
</comment>
<evidence type="ECO:0000256" key="7">
    <source>
        <dbReference type="SAM" id="MobiDB-lite"/>
    </source>
</evidence>
<dbReference type="Gene3D" id="1.25.40.120">
    <property type="entry name" value="Protein prenylyltransferase"/>
    <property type="match status" value="1"/>
</dbReference>
<accession>A0A9Q8VCF4</accession>
<keyword evidence="9" id="KW-1185">Reference proteome</keyword>
<dbReference type="GeneID" id="72067852"/>
<dbReference type="GO" id="GO:0005968">
    <property type="term" value="C:Rab-protein geranylgeranyltransferase complex"/>
    <property type="evidence" value="ECO:0007669"/>
    <property type="project" value="TreeGrafter"/>
</dbReference>
<sequence>MNICILSQSAPSLTPSWMSASASSSSPNPAQSLQSSSPGGPREGSTTPDNQALRSELSFTVPLLVEFPKCYWIWKYRLWILAQAIVKLPVGPARAIWQDELGLVTKMLDKDGRNFHAWGYRRHVVAQLESPILAGNCMVESEFEYTTKMISRDLSNFSAWHNRSQLIPRLLNERGADDEARRIFLETELDLVNEGLNVGPEDQSLWYYHEFLVSNVAEARGIATIAPHLPLADRRSHVVSQISNIRELLEDYDDIKTIYEALINYTILVGRLDNQTLHEEEKHDVQQWLGRLKALDSKRNGRWIDLEGQLSLNKS</sequence>
<evidence type="ECO:0000256" key="4">
    <source>
        <dbReference type="ARBA" id="ARBA00022737"/>
    </source>
</evidence>
<comment type="function">
    <text evidence="6">Catalyzes the transfer of a geranyl-geranyl moiety from geranyl-geranyl pyrophosphate to cysteines occuring in specific C-terminal amino acid sequences.</text>
</comment>
<dbReference type="OrthoDB" id="1658at2759"/>
<evidence type="ECO:0000256" key="6">
    <source>
        <dbReference type="RuleBase" id="RU367120"/>
    </source>
</evidence>
<dbReference type="PANTHER" id="PTHR11129:SF2">
    <property type="entry name" value="GERANYLGERANYL TRANSFERASE TYPE-2 SUBUNIT ALPHA"/>
    <property type="match status" value="1"/>
</dbReference>
<dbReference type="AlphaFoldDB" id="A0A9Q8VCF4"/>
<organism evidence="8 9">
    <name type="scientific">Purpureocillium takamizusanense</name>
    <dbReference type="NCBI Taxonomy" id="2060973"/>
    <lineage>
        <taxon>Eukaryota</taxon>
        <taxon>Fungi</taxon>
        <taxon>Dikarya</taxon>
        <taxon>Ascomycota</taxon>
        <taxon>Pezizomycotina</taxon>
        <taxon>Sordariomycetes</taxon>
        <taxon>Hypocreomycetidae</taxon>
        <taxon>Hypocreales</taxon>
        <taxon>Ophiocordycipitaceae</taxon>
        <taxon>Purpureocillium</taxon>
    </lineage>
</organism>
<evidence type="ECO:0000256" key="3">
    <source>
        <dbReference type="ARBA" id="ARBA00022679"/>
    </source>
</evidence>
<comment type="similarity">
    <text evidence="1 6">Belongs to the protein prenyltransferase subunit alpha family.</text>
</comment>
<dbReference type="EMBL" id="CP086358">
    <property type="protein sequence ID" value="UNI19742.1"/>
    <property type="molecule type" value="Genomic_DNA"/>
</dbReference>
<dbReference type="GO" id="GO:0097354">
    <property type="term" value="P:prenylation"/>
    <property type="evidence" value="ECO:0007669"/>
    <property type="project" value="UniProtKB-UniRule"/>
</dbReference>
<dbReference type="InterPro" id="IPR002088">
    <property type="entry name" value="Prenyl_trans_a"/>
</dbReference>
<dbReference type="KEGG" id="ptkz:JDV02_005903"/>
<keyword evidence="4" id="KW-0677">Repeat</keyword>
<evidence type="ECO:0000256" key="5">
    <source>
        <dbReference type="ARBA" id="ARBA00047658"/>
    </source>
</evidence>
<name>A0A9Q8VCF4_9HYPO</name>
<dbReference type="SUPFAM" id="SSF48439">
    <property type="entry name" value="Protein prenylyltransferase"/>
    <property type="match status" value="1"/>
</dbReference>
<keyword evidence="3 6" id="KW-0808">Transferase</keyword>
<dbReference type="RefSeq" id="XP_047843223.1">
    <property type="nucleotide sequence ID" value="XM_047987239.1"/>
</dbReference>
<dbReference type="Pfam" id="PF01239">
    <property type="entry name" value="PPTA"/>
    <property type="match status" value="4"/>
</dbReference>
<dbReference type="PANTHER" id="PTHR11129">
    <property type="entry name" value="PROTEIN FARNESYLTRANSFERASE ALPHA SUBUNIT/RAB GERANYLGERANYL TRANSFERASE ALPHA SUBUNIT"/>
    <property type="match status" value="1"/>
</dbReference>
<dbReference type="GO" id="GO:0004663">
    <property type="term" value="F:Rab geranylgeranyltransferase activity"/>
    <property type="evidence" value="ECO:0007669"/>
    <property type="project" value="UniProtKB-UniRule"/>
</dbReference>
<dbReference type="EC" id="2.5.1.60" evidence="6"/>
<keyword evidence="2 6" id="KW-0637">Prenyltransferase</keyword>
<evidence type="ECO:0000256" key="2">
    <source>
        <dbReference type="ARBA" id="ARBA00022602"/>
    </source>
</evidence>
<dbReference type="Proteomes" id="UP000829364">
    <property type="component" value="Chromosome 5"/>
</dbReference>
<evidence type="ECO:0000313" key="8">
    <source>
        <dbReference type="EMBL" id="UNI19742.1"/>
    </source>
</evidence>
<feature type="compositionally biased region" description="Low complexity" evidence="7">
    <location>
        <begin position="14"/>
        <end position="38"/>
    </location>
</feature>
<protein>
    <recommendedName>
        <fullName evidence="6">Geranylgeranyl transferase type-2 subunit alpha</fullName>
        <ecNumber evidence="6">2.5.1.60</ecNumber>
    </recommendedName>
    <alternativeName>
        <fullName evidence="6">Geranylgeranyl transferase type II subunit alpha</fullName>
    </alternativeName>
</protein>
<dbReference type="PROSITE" id="PS51147">
    <property type="entry name" value="PFTA"/>
    <property type="match status" value="3"/>
</dbReference>
<reference evidence="8" key="1">
    <citation type="submission" date="2021-11" db="EMBL/GenBank/DDBJ databases">
        <title>Purpureocillium_takamizusanense_genome.</title>
        <authorList>
            <person name="Nguyen N.-H."/>
        </authorList>
    </citation>
    <scope>NUCLEOTIDE SEQUENCE</scope>
    <source>
        <strain evidence="8">PT3</strain>
    </source>
</reference>
<gene>
    <name evidence="8" type="primary">BET4</name>
    <name evidence="8" type="ORF">JDV02_005903</name>
</gene>
<feature type="region of interest" description="Disordered" evidence="7">
    <location>
        <begin position="14"/>
        <end position="50"/>
    </location>
</feature>
<evidence type="ECO:0000256" key="1">
    <source>
        <dbReference type="ARBA" id="ARBA00006734"/>
    </source>
</evidence>
<evidence type="ECO:0000313" key="9">
    <source>
        <dbReference type="Proteomes" id="UP000829364"/>
    </source>
</evidence>
<proteinExistence type="inferred from homology"/>